<gene>
    <name evidence="4" type="ORF">FYJ45_03915</name>
</gene>
<keyword evidence="5" id="KW-1185">Reference proteome</keyword>
<evidence type="ECO:0000313" key="4">
    <source>
        <dbReference type="EMBL" id="MSS87515.1"/>
    </source>
</evidence>
<comment type="caution">
    <text evidence="4">The sequence shown here is derived from an EMBL/GenBank/DDBJ whole genome shotgun (WGS) entry which is preliminary data.</text>
</comment>
<dbReference type="PANTHER" id="PTHR11839">
    <property type="entry name" value="UDP/ADP-SUGAR PYROPHOSPHATASE"/>
    <property type="match status" value="1"/>
</dbReference>
<dbReference type="InterPro" id="IPR000086">
    <property type="entry name" value="NUDIX_hydrolase_dom"/>
</dbReference>
<dbReference type="Gene3D" id="3.90.79.10">
    <property type="entry name" value="Nucleoside Triphosphate Pyrophosphohydrolase"/>
    <property type="match status" value="1"/>
</dbReference>
<dbReference type="GO" id="GO:0005829">
    <property type="term" value="C:cytosol"/>
    <property type="evidence" value="ECO:0007669"/>
    <property type="project" value="TreeGrafter"/>
</dbReference>
<dbReference type="PRINTS" id="PR00502">
    <property type="entry name" value="NUDIXFAMILY"/>
</dbReference>
<evidence type="ECO:0000259" key="3">
    <source>
        <dbReference type="PROSITE" id="PS51462"/>
    </source>
</evidence>
<evidence type="ECO:0000313" key="5">
    <source>
        <dbReference type="Proteomes" id="UP000436047"/>
    </source>
</evidence>
<dbReference type="Proteomes" id="UP000436047">
    <property type="component" value="Unassembled WGS sequence"/>
</dbReference>
<name>A0A6N7WCP9_9FIRM</name>
<reference evidence="4 5" key="1">
    <citation type="submission" date="2019-08" db="EMBL/GenBank/DDBJ databases">
        <title>In-depth cultivation of the pig gut microbiome towards novel bacterial diversity and tailored functional studies.</title>
        <authorList>
            <person name="Wylensek D."/>
            <person name="Hitch T.C.A."/>
            <person name="Clavel T."/>
        </authorList>
    </citation>
    <scope>NUCLEOTIDE SEQUENCE [LARGE SCALE GENOMIC DNA]</scope>
    <source>
        <strain evidence="4 5">WCA-389-WT-23B</strain>
    </source>
</reference>
<dbReference type="InterPro" id="IPR015797">
    <property type="entry name" value="NUDIX_hydrolase-like_dom_sf"/>
</dbReference>
<dbReference type="RefSeq" id="WP_154463572.1">
    <property type="nucleotide sequence ID" value="NZ_JAXDZL010000155.1"/>
</dbReference>
<dbReference type="Pfam" id="PF00293">
    <property type="entry name" value="NUDIX"/>
    <property type="match status" value="1"/>
</dbReference>
<sequence>MLPERLKRRVIYESDWIDLYADTVRMPDGSIIEPYHVLHYPHNSVSVVIYNNKDEILMLRSKRYTAGGLEWEIPAGRVEKNESPEDAARRECMEETGCELEDLSYLGYQNPQNGMTDFRVHMYAAHVSTENGNFDKNEVDSKLWVKRDEVMDWLKNNVIRCGVSMLTLLYADRFYEK</sequence>
<dbReference type="CDD" id="cd03424">
    <property type="entry name" value="NUDIX_ADPRase_Nudt5_UGPPase_Nudt14"/>
    <property type="match status" value="1"/>
</dbReference>
<protein>
    <submittedName>
        <fullName evidence="4">NUDIX domain-containing protein</fullName>
    </submittedName>
</protein>
<organism evidence="4 5">
    <name type="scientific">Eisenbergiella porci</name>
    <dbReference type="NCBI Taxonomy" id="2652274"/>
    <lineage>
        <taxon>Bacteria</taxon>
        <taxon>Bacillati</taxon>
        <taxon>Bacillota</taxon>
        <taxon>Clostridia</taxon>
        <taxon>Lachnospirales</taxon>
        <taxon>Lachnospiraceae</taxon>
        <taxon>Eisenbergiella</taxon>
    </lineage>
</organism>
<dbReference type="InterPro" id="IPR020476">
    <property type="entry name" value="Nudix_hydrolase"/>
</dbReference>
<evidence type="ECO:0000256" key="1">
    <source>
        <dbReference type="ARBA" id="ARBA00001946"/>
    </source>
</evidence>
<evidence type="ECO:0000256" key="2">
    <source>
        <dbReference type="ARBA" id="ARBA00022801"/>
    </source>
</evidence>
<dbReference type="SUPFAM" id="SSF55811">
    <property type="entry name" value="Nudix"/>
    <property type="match status" value="1"/>
</dbReference>
<dbReference type="GO" id="GO:0006753">
    <property type="term" value="P:nucleoside phosphate metabolic process"/>
    <property type="evidence" value="ECO:0007669"/>
    <property type="project" value="TreeGrafter"/>
</dbReference>
<proteinExistence type="predicted"/>
<dbReference type="AlphaFoldDB" id="A0A6N7WCP9"/>
<dbReference type="EMBL" id="VUMI01000004">
    <property type="protein sequence ID" value="MSS87515.1"/>
    <property type="molecule type" value="Genomic_DNA"/>
</dbReference>
<accession>A0A6N7WCP9</accession>
<feature type="domain" description="Nudix hydrolase" evidence="3">
    <location>
        <begin position="40"/>
        <end position="167"/>
    </location>
</feature>
<dbReference type="GeneID" id="86052232"/>
<dbReference type="GO" id="GO:0019693">
    <property type="term" value="P:ribose phosphate metabolic process"/>
    <property type="evidence" value="ECO:0007669"/>
    <property type="project" value="TreeGrafter"/>
</dbReference>
<dbReference type="GO" id="GO:0016787">
    <property type="term" value="F:hydrolase activity"/>
    <property type="evidence" value="ECO:0007669"/>
    <property type="project" value="UniProtKB-KW"/>
</dbReference>
<comment type="cofactor">
    <cofactor evidence="1">
        <name>Mg(2+)</name>
        <dbReference type="ChEBI" id="CHEBI:18420"/>
    </cofactor>
</comment>
<dbReference type="PANTHER" id="PTHR11839:SF18">
    <property type="entry name" value="NUDIX HYDROLASE DOMAIN-CONTAINING PROTEIN"/>
    <property type="match status" value="1"/>
</dbReference>
<keyword evidence="2" id="KW-0378">Hydrolase</keyword>
<dbReference type="PROSITE" id="PS51462">
    <property type="entry name" value="NUDIX"/>
    <property type="match status" value="1"/>
</dbReference>